<feature type="binding site" evidence="11">
    <location>
        <position position="38"/>
    </location>
    <ligand>
        <name>[4Fe-4S] cluster</name>
        <dbReference type="ChEBI" id="CHEBI:49883"/>
    </ligand>
</feature>
<keyword evidence="11" id="KW-0963">Cytoplasm</keyword>
<name>A0A0V8RYU8_9ACTO</name>
<dbReference type="Proteomes" id="UP000054686">
    <property type="component" value="Unassembled WGS sequence"/>
</dbReference>
<evidence type="ECO:0000259" key="12">
    <source>
        <dbReference type="PROSITE" id="PS51674"/>
    </source>
</evidence>
<comment type="function">
    <text evidence="11">Acts as a transcriptional regulator. Probably redox-responsive. The apo- but not holo-form probably binds DNA.</text>
</comment>
<dbReference type="HAMAP" id="MF_01479">
    <property type="entry name" value="WhiB"/>
    <property type="match status" value="1"/>
</dbReference>
<dbReference type="AlphaFoldDB" id="A0A0V8RYU8"/>
<evidence type="ECO:0000256" key="7">
    <source>
        <dbReference type="ARBA" id="ARBA00023015"/>
    </source>
</evidence>
<feature type="binding site" evidence="11">
    <location>
        <position position="47"/>
    </location>
    <ligand>
        <name>[4Fe-4S] cluster</name>
        <dbReference type="ChEBI" id="CHEBI:49883"/>
    </ligand>
</feature>
<evidence type="ECO:0000256" key="4">
    <source>
        <dbReference type="ARBA" id="ARBA00022723"/>
    </source>
</evidence>
<keyword evidence="5 11" id="KW-0408">Iron</keyword>
<comment type="similarity">
    <text evidence="2 11">Belongs to the WhiB family.</text>
</comment>
<keyword evidence="9 11" id="KW-1015">Disulfide bond</keyword>
<keyword evidence="3 11" id="KW-0004">4Fe-4S</keyword>
<comment type="subcellular location">
    <subcellularLocation>
        <location evidence="1 11">Cytoplasm</location>
    </subcellularLocation>
</comment>
<dbReference type="GO" id="GO:0005737">
    <property type="term" value="C:cytoplasm"/>
    <property type="evidence" value="ECO:0007669"/>
    <property type="project" value="UniProtKB-SubCell"/>
</dbReference>
<dbReference type="Pfam" id="PF02467">
    <property type="entry name" value="Whib"/>
    <property type="match status" value="1"/>
</dbReference>
<evidence type="ECO:0000256" key="1">
    <source>
        <dbReference type="ARBA" id="ARBA00004496"/>
    </source>
</evidence>
<dbReference type="InterPro" id="IPR003482">
    <property type="entry name" value="Whib"/>
</dbReference>
<dbReference type="PROSITE" id="PS51674">
    <property type="entry name" value="4FE4S_WBL"/>
    <property type="match status" value="1"/>
</dbReference>
<sequence>MSTQGDDQSWVARALCASIEPDVLFVQGASQRQVRMRCYECEVRLECLADALESEANYGVWGGLTERERRAILRHYPHADNWLEWLRTSDEPLARELRSPHVPKVLSFVRPQLAGG</sequence>
<dbReference type="OrthoDB" id="4228525at2"/>
<dbReference type="GO" id="GO:0046872">
    <property type="term" value="F:metal ion binding"/>
    <property type="evidence" value="ECO:0007669"/>
    <property type="project" value="UniProtKB-KW"/>
</dbReference>
<evidence type="ECO:0000256" key="3">
    <source>
        <dbReference type="ARBA" id="ARBA00022485"/>
    </source>
</evidence>
<evidence type="ECO:0000256" key="10">
    <source>
        <dbReference type="ARBA" id="ARBA00023163"/>
    </source>
</evidence>
<reference evidence="13 14" key="1">
    <citation type="submission" date="2015-10" db="EMBL/GenBank/DDBJ databases">
        <title>Draft Genome of Actinomyces odontolyticus subsp. actinosynbacter strain XH001.</title>
        <authorList>
            <person name="Mclean J.S."/>
            <person name="He X."/>
        </authorList>
    </citation>
    <scope>NUCLEOTIDE SEQUENCE [LARGE SCALE GENOMIC DNA]</scope>
    <source>
        <strain evidence="13 14">XH001</strain>
    </source>
</reference>
<dbReference type="InterPro" id="IPR034768">
    <property type="entry name" value="4FE4S_WBL"/>
</dbReference>
<protein>
    <recommendedName>
        <fullName evidence="11">Transcriptional regulator WhiB</fullName>
    </recommendedName>
</protein>
<evidence type="ECO:0000256" key="6">
    <source>
        <dbReference type="ARBA" id="ARBA00023014"/>
    </source>
</evidence>
<dbReference type="GO" id="GO:0045454">
    <property type="term" value="P:cell redox homeostasis"/>
    <property type="evidence" value="ECO:0007669"/>
    <property type="project" value="TreeGrafter"/>
</dbReference>
<keyword evidence="8 11" id="KW-0238">DNA-binding</keyword>
<dbReference type="GO" id="GO:0003677">
    <property type="term" value="F:DNA binding"/>
    <property type="evidence" value="ECO:0007669"/>
    <property type="project" value="UniProtKB-UniRule"/>
</dbReference>
<keyword evidence="4 11" id="KW-0479">Metal-binding</keyword>
<dbReference type="PANTHER" id="PTHR38839:SF7">
    <property type="entry name" value="TRANSCRIPTIONAL REGULATOR WHIB4"/>
    <property type="match status" value="1"/>
</dbReference>
<dbReference type="EMBL" id="LLVT01000001">
    <property type="protein sequence ID" value="KSW13182.1"/>
    <property type="molecule type" value="Genomic_DNA"/>
</dbReference>
<accession>A0A0V8RYU8</accession>
<dbReference type="PANTHER" id="PTHR38839">
    <property type="entry name" value="TRANSCRIPTIONAL REGULATOR WHID-RELATED"/>
    <property type="match status" value="1"/>
</dbReference>
<feature type="binding site" evidence="11">
    <location>
        <position position="16"/>
    </location>
    <ligand>
        <name>[4Fe-4S] cluster</name>
        <dbReference type="ChEBI" id="CHEBI:49883"/>
    </ligand>
</feature>
<proteinExistence type="inferred from homology"/>
<dbReference type="GO" id="GO:0035731">
    <property type="term" value="F:dinitrosyl-iron complex binding"/>
    <property type="evidence" value="ECO:0007669"/>
    <property type="project" value="UniProtKB-UniRule"/>
</dbReference>
<comment type="cofactor">
    <cofactor evidence="11">
        <name>[4Fe-4S] cluster</name>
        <dbReference type="ChEBI" id="CHEBI:49883"/>
    </cofactor>
    <text evidence="11">Binds 1 [4Fe-4S] cluster per subunit. Following nitrosylation of the [4Fe-4S] cluster binds 1 [4Fe-8(NO)] cluster per subunit.</text>
</comment>
<comment type="PTM">
    <text evidence="11">The Fe-S cluster can be nitrosylated by nitric oxide (NO).</text>
</comment>
<comment type="PTM">
    <text evidence="11">Upon Fe-S cluster removal intramolecular disulfide bonds are formed.</text>
</comment>
<dbReference type="GO" id="GO:0047134">
    <property type="term" value="F:protein-disulfide reductase [NAD(P)H] activity"/>
    <property type="evidence" value="ECO:0007669"/>
    <property type="project" value="TreeGrafter"/>
</dbReference>
<keyword evidence="6 11" id="KW-0411">Iron-sulfur</keyword>
<gene>
    <name evidence="11" type="primary">whiB</name>
    <name evidence="13" type="ORF">APY09_02155</name>
</gene>
<evidence type="ECO:0000313" key="13">
    <source>
        <dbReference type="EMBL" id="KSW13182.1"/>
    </source>
</evidence>
<dbReference type="RefSeq" id="WP_034468069.1">
    <property type="nucleotide sequence ID" value="NZ_CP040006.1"/>
</dbReference>
<evidence type="ECO:0000256" key="2">
    <source>
        <dbReference type="ARBA" id="ARBA00006597"/>
    </source>
</evidence>
<evidence type="ECO:0000313" key="14">
    <source>
        <dbReference type="Proteomes" id="UP000054686"/>
    </source>
</evidence>
<dbReference type="GO" id="GO:0051539">
    <property type="term" value="F:4 iron, 4 sulfur cluster binding"/>
    <property type="evidence" value="ECO:0007669"/>
    <property type="project" value="UniProtKB-UniRule"/>
</dbReference>
<organism evidence="13 14">
    <name type="scientific">Schaalia odontolytica</name>
    <dbReference type="NCBI Taxonomy" id="1660"/>
    <lineage>
        <taxon>Bacteria</taxon>
        <taxon>Bacillati</taxon>
        <taxon>Actinomycetota</taxon>
        <taxon>Actinomycetes</taxon>
        <taxon>Actinomycetales</taxon>
        <taxon>Actinomycetaceae</taxon>
        <taxon>Schaalia</taxon>
    </lineage>
</organism>
<evidence type="ECO:0000256" key="11">
    <source>
        <dbReference type="HAMAP-Rule" id="MF_01479"/>
    </source>
</evidence>
<evidence type="ECO:0000256" key="5">
    <source>
        <dbReference type="ARBA" id="ARBA00023004"/>
    </source>
</evidence>
<keyword evidence="10 11" id="KW-0804">Transcription</keyword>
<feature type="domain" description="4Fe-4S Wbl-type" evidence="12">
    <location>
        <begin position="15"/>
        <end position="71"/>
    </location>
</feature>
<dbReference type="GO" id="GO:0045892">
    <property type="term" value="P:negative regulation of DNA-templated transcription"/>
    <property type="evidence" value="ECO:0007669"/>
    <property type="project" value="TreeGrafter"/>
</dbReference>
<comment type="caution">
    <text evidence="13">The sequence shown here is derived from an EMBL/GenBank/DDBJ whole genome shotgun (WGS) entry which is preliminary data.</text>
</comment>
<evidence type="ECO:0000256" key="8">
    <source>
        <dbReference type="ARBA" id="ARBA00023125"/>
    </source>
</evidence>
<evidence type="ECO:0000256" key="9">
    <source>
        <dbReference type="ARBA" id="ARBA00023157"/>
    </source>
</evidence>
<keyword evidence="7 11" id="KW-0805">Transcription regulation</keyword>
<feature type="binding site" evidence="11">
    <location>
        <position position="41"/>
    </location>
    <ligand>
        <name>[4Fe-4S] cluster</name>
        <dbReference type="ChEBI" id="CHEBI:49883"/>
    </ligand>
</feature>